<accession>A0A927K3D6</accession>
<dbReference type="EMBL" id="JACYXZ010000002">
    <property type="protein sequence ID" value="MBD8869272.1"/>
    <property type="molecule type" value="Genomic_DNA"/>
</dbReference>
<keyword evidence="2" id="KW-1185">Reference proteome</keyword>
<dbReference type="Proteomes" id="UP000616839">
    <property type="component" value="Unassembled WGS sequence"/>
</dbReference>
<protein>
    <submittedName>
        <fullName evidence="1">Uncharacterized protein</fullName>
    </submittedName>
</protein>
<evidence type="ECO:0000313" key="2">
    <source>
        <dbReference type="Proteomes" id="UP000616839"/>
    </source>
</evidence>
<name>A0A927K3D6_9ACTN</name>
<proteinExistence type="predicted"/>
<comment type="caution">
    <text evidence="1">The sequence shown here is derived from an EMBL/GenBank/DDBJ whole genome shotgun (WGS) entry which is preliminary data.</text>
</comment>
<dbReference type="AlphaFoldDB" id="A0A927K3D6"/>
<reference evidence="1" key="1">
    <citation type="submission" date="2020-09" db="EMBL/GenBank/DDBJ databases">
        <title>Nocardioides sp. strain MJB4 16S ribosomal RNA gene Genome sequencing and assembly.</title>
        <authorList>
            <person name="Kim I."/>
        </authorList>
    </citation>
    <scope>NUCLEOTIDE SEQUENCE</scope>
    <source>
        <strain evidence="1">MJB4</strain>
    </source>
</reference>
<dbReference type="RefSeq" id="WP_192141846.1">
    <property type="nucleotide sequence ID" value="NZ_JACYXZ010000002.1"/>
</dbReference>
<gene>
    <name evidence="1" type="ORF">IE331_06515</name>
</gene>
<organism evidence="1 2">
    <name type="scientific">Nocardioides donggukensis</name>
    <dbReference type="NCBI Taxonomy" id="2774019"/>
    <lineage>
        <taxon>Bacteria</taxon>
        <taxon>Bacillati</taxon>
        <taxon>Actinomycetota</taxon>
        <taxon>Actinomycetes</taxon>
        <taxon>Propionibacteriales</taxon>
        <taxon>Nocardioidaceae</taxon>
        <taxon>Nocardioides</taxon>
    </lineage>
</organism>
<evidence type="ECO:0000313" key="1">
    <source>
        <dbReference type="EMBL" id="MBD8869272.1"/>
    </source>
</evidence>
<sequence length="71" mass="7256">MTEELSNPFDGTAVPAGTADTALAVPVTGHAEVDAVLASLSGLEEAEVATHVATFEQAHERLRGALDAPQT</sequence>